<dbReference type="SUPFAM" id="SSF47823">
    <property type="entry name" value="lambda integrase-like, N-terminal domain"/>
    <property type="match status" value="1"/>
</dbReference>
<dbReference type="AlphaFoldDB" id="A0AAD6TU49"/>
<comment type="caution">
    <text evidence="4">The sequence shown here is derived from an EMBL/GenBank/DDBJ whole genome shotgun (WGS) entry which is preliminary data.</text>
</comment>
<reference evidence="4" key="1">
    <citation type="submission" date="2023-03" db="EMBL/GenBank/DDBJ databases">
        <title>Massive genome expansion in bonnet fungi (Mycena s.s.) driven by repeated elements and novel gene families across ecological guilds.</title>
        <authorList>
            <consortium name="Lawrence Berkeley National Laboratory"/>
            <person name="Harder C.B."/>
            <person name="Miyauchi S."/>
            <person name="Viragh M."/>
            <person name="Kuo A."/>
            <person name="Thoen E."/>
            <person name="Andreopoulos B."/>
            <person name="Lu D."/>
            <person name="Skrede I."/>
            <person name="Drula E."/>
            <person name="Henrissat B."/>
            <person name="Morin E."/>
            <person name="Kohler A."/>
            <person name="Barry K."/>
            <person name="LaButti K."/>
            <person name="Morin E."/>
            <person name="Salamov A."/>
            <person name="Lipzen A."/>
            <person name="Mereny Z."/>
            <person name="Hegedus B."/>
            <person name="Baldrian P."/>
            <person name="Stursova M."/>
            <person name="Weitz H."/>
            <person name="Taylor A."/>
            <person name="Grigoriev I.V."/>
            <person name="Nagy L.G."/>
            <person name="Martin F."/>
            <person name="Kauserud H."/>
        </authorList>
    </citation>
    <scope>NUCLEOTIDE SEQUENCE</scope>
    <source>
        <strain evidence="4">CBHHK173m</strain>
    </source>
</reference>
<dbReference type="Gene3D" id="1.10.150.130">
    <property type="match status" value="1"/>
</dbReference>
<evidence type="ECO:0000256" key="3">
    <source>
        <dbReference type="SAM" id="MobiDB-lite"/>
    </source>
</evidence>
<dbReference type="Gene3D" id="1.10.443.10">
    <property type="entry name" value="Intergrase catalytic core"/>
    <property type="match status" value="1"/>
</dbReference>
<evidence type="ECO:0000313" key="5">
    <source>
        <dbReference type="Proteomes" id="UP001222325"/>
    </source>
</evidence>
<dbReference type="InterPro" id="IPR013762">
    <property type="entry name" value="Integrase-like_cat_sf"/>
</dbReference>
<dbReference type="InterPro" id="IPR011010">
    <property type="entry name" value="DNA_brk_join_enz"/>
</dbReference>
<dbReference type="PANTHER" id="PTHR34605:SF4">
    <property type="entry name" value="DNA ADENINE METHYLTRANSFERASE"/>
    <property type="match status" value="1"/>
</dbReference>
<proteinExistence type="predicted"/>
<organism evidence="4 5">
    <name type="scientific">Mycena belliarum</name>
    <dbReference type="NCBI Taxonomy" id="1033014"/>
    <lineage>
        <taxon>Eukaryota</taxon>
        <taxon>Fungi</taxon>
        <taxon>Dikarya</taxon>
        <taxon>Basidiomycota</taxon>
        <taxon>Agaricomycotina</taxon>
        <taxon>Agaricomycetes</taxon>
        <taxon>Agaricomycetidae</taxon>
        <taxon>Agaricales</taxon>
        <taxon>Marasmiineae</taxon>
        <taxon>Mycenaceae</taxon>
        <taxon>Mycena</taxon>
    </lineage>
</organism>
<dbReference type="GO" id="GO:0003677">
    <property type="term" value="F:DNA binding"/>
    <property type="evidence" value="ECO:0007669"/>
    <property type="project" value="UniProtKB-KW"/>
</dbReference>
<name>A0AAD6TU49_9AGAR</name>
<evidence type="ECO:0008006" key="6">
    <source>
        <dbReference type="Google" id="ProtNLM"/>
    </source>
</evidence>
<keyword evidence="5" id="KW-1185">Reference proteome</keyword>
<evidence type="ECO:0000313" key="4">
    <source>
        <dbReference type="EMBL" id="KAJ7079635.1"/>
    </source>
</evidence>
<dbReference type="PANTHER" id="PTHR34605">
    <property type="entry name" value="PHAGE_INTEGRASE DOMAIN-CONTAINING PROTEIN"/>
    <property type="match status" value="1"/>
</dbReference>
<dbReference type="GO" id="GO:0006310">
    <property type="term" value="P:DNA recombination"/>
    <property type="evidence" value="ECO:0007669"/>
    <property type="project" value="UniProtKB-KW"/>
</dbReference>
<dbReference type="InterPro" id="IPR010998">
    <property type="entry name" value="Integrase_recombinase_N"/>
</dbReference>
<dbReference type="Proteomes" id="UP001222325">
    <property type="component" value="Unassembled WGS sequence"/>
</dbReference>
<evidence type="ECO:0000256" key="1">
    <source>
        <dbReference type="ARBA" id="ARBA00023125"/>
    </source>
</evidence>
<dbReference type="SUPFAM" id="SSF56349">
    <property type="entry name" value="DNA breaking-rejoining enzymes"/>
    <property type="match status" value="1"/>
</dbReference>
<accession>A0AAD6TU49</accession>
<keyword evidence="1" id="KW-0238">DNA-binding</keyword>
<evidence type="ECO:0000256" key="2">
    <source>
        <dbReference type="ARBA" id="ARBA00023172"/>
    </source>
</evidence>
<keyword evidence="2" id="KW-0233">DNA recombination</keyword>
<dbReference type="InterPro" id="IPR052925">
    <property type="entry name" value="Phage_Integrase-like_Recomb"/>
</dbReference>
<dbReference type="GO" id="GO:0015074">
    <property type="term" value="P:DNA integration"/>
    <property type="evidence" value="ECO:0007669"/>
    <property type="project" value="InterPro"/>
</dbReference>
<feature type="region of interest" description="Disordered" evidence="3">
    <location>
        <begin position="1"/>
        <end position="43"/>
    </location>
</feature>
<protein>
    <recommendedName>
        <fullName evidence="6">Tyr recombinase domain-containing protein</fullName>
    </recommendedName>
</protein>
<dbReference type="EMBL" id="JARJCN010000059">
    <property type="protein sequence ID" value="KAJ7079635.1"/>
    <property type="molecule type" value="Genomic_DNA"/>
</dbReference>
<sequence>MPRCGDTARDDETARRHQRRATAKPYGHFVKRGPGSRSGRTKISKEAQDKLELAIQNAWAEATLQKYGASLDAFLGFCDRENVPKHQRLPADEFLLCAFAASRAGEIAGSTARGAIAAVKAWHVVHDADWNGGLRLRYTLRGVENLAPSSSKRDERPPVTAEMLDILERELDHTDPKDAAVFAAACCAFWGQARLGELLSNAQGSWKQGRIPLGSDLKPPGTRAGSRILRLPYTKTKGARGEDAMLCRQRGPSDPIRALASHVAINDVQPDLPLFAHRNRRGDLVCLTRRKFLDRCNEVWARNGIPTRTGHSFRIGGTTELLLAGVNPDVVQAMGRWKSDAFKVYWRRLDLLAPLHAEYIGV</sequence>
<feature type="compositionally biased region" description="Basic and acidic residues" evidence="3">
    <location>
        <begin position="1"/>
        <end position="15"/>
    </location>
</feature>
<gene>
    <name evidence="4" type="ORF">B0H15DRAFT_787864</name>
</gene>